<comment type="similarity">
    <text evidence="1 2">Belongs to the phD/YefM antitoxin family.</text>
</comment>
<dbReference type="Pfam" id="PF02604">
    <property type="entry name" value="PhdYeFM_antitox"/>
    <property type="match status" value="1"/>
</dbReference>
<dbReference type="EMBL" id="CP063196">
    <property type="protein sequence ID" value="UOE20531.1"/>
    <property type="molecule type" value="Genomic_DNA"/>
</dbReference>
<evidence type="ECO:0000256" key="2">
    <source>
        <dbReference type="RuleBase" id="RU362080"/>
    </source>
</evidence>
<dbReference type="Gene3D" id="3.40.1620.10">
    <property type="entry name" value="YefM-like domain"/>
    <property type="match status" value="1"/>
</dbReference>
<proteinExistence type="inferred from homology"/>
<dbReference type="Proteomes" id="UP000265719">
    <property type="component" value="Chromosome"/>
</dbReference>
<evidence type="ECO:0000256" key="1">
    <source>
        <dbReference type="ARBA" id="ARBA00009981"/>
    </source>
</evidence>
<protein>
    <recommendedName>
        <fullName evidence="2">Antitoxin</fullName>
    </recommendedName>
</protein>
<evidence type="ECO:0000313" key="4">
    <source>
        <dbReference type="Proteomes" id="UP000265719"/>
    </source>
</evidence>
<gene>
    <name evidence="3" type="ORF">NI17_004710</name>
</gene>
<accession>A0AA97M4W1</accession>
<dbReference type="KEGG" id="thao:NI17_004710"/>
<evidence type="ECO:0000313" key="3">
    <source>
        <dbReference type="EMBL" id="UOE20531.1"/>
    </source>
</evidence>
<dbReference type="InterPro" id="IPR036165">
    <property type="entry name" value="YefM-like_sf"/>
</dbReference>
<dbReference type="SUPFAM" id="SSF143120">
    <property type="entry name" value="YefM-like"/>
    <property type="match status" value="1"/>
</dbReference>
<reference evidence="3" key="1">
    <citation type="submission" date="2020-10" db="EMBL/GenBank/DDBJ databases">
        <title>De novo genome project of the cellulose decomposer Thermobifida halotolerans type strain.</title>
        <authorList>
            <person name="Nagy I."/>
            <person name="Horvath B."/>
            <person name="Kukolya J."/>
            <person name="Nagy I."/>
            <person name="Orsini M."/>
        </authorList>
    </citation>
    <scope>NUCLEOTIDE SEQUENCE</scope>
    <source>
        <strain evidence="3">DSM 44931</strain>
    </source>
</reference>
<sequence>MDELATNELRDQLGRRIDQAHYRGEHTIVKKNGEPRAVLVPYQWWQKHQHSEEATG</sequence>
<name>A0AA97M4W1_9ACTN</name>
<dbReference type="AlphaFoldDB" id="A0AA97M4W1"/>
<organism evidence="3 4">
    <name type="scientific">Thermobifida halotolerans</name>
    <dbReference type="NCBI Taxonomy" id="483545"/>
    <lineage>
        <taxon>Bacteria</taxon>
        <taxon>Bacillati</taxon>
        <taxon>Actinomycetota</taxon>
        <taxon>Actinomycetes</taxon>
        <taxon>Streptosporangiales</taxon>
        <taxon>Nocardiopsidaceae</taxon>
        <taxon>Thermobifida</taxon>
    </lineage>
</organism>
<comment type="function">
    <text evidence="2">Antitoxin component of a type II toxin-antitoxin (TA) system.</text>
</comment>
<dbReference type="InterPro" id="IPR006442">
    <property type="entry name" value="Antitoxin_Phd/YefM"/>
</dbReference>
<keyword evidence="4" id="KW-1185">Reference proteome</keyword>
<dbReference type="RefSeq" id="WP_084012760.1">
    <property type="nucleotide sequence ID" value="NZ_CP063196.1"/>
</dbReference>